<sequence>MNSWCSSARCGDLAAISGYRPGILIERDQETGTMIFTRLFSDKFSIWILLKTDTTLSSVQMIQNLAELAPPDSEVIFDKTRPKNSALLAPTYGSALYPGIRYTTTIAKIKTKSTISSGSVVDRLGYIRRRWMGGNHLAPDFLSRCNRTHSTKNLPRETGLNHENQVPTCIVKSEAMRHTQQIIEIIDGWSTYSLRRVTRGRGCLAHQSVASLSPRRINGAHPMRGLFPSQKVP</sequence>
<dbReference type="Proteomes" id="UP001175228">
    <property type="component" value="Unassembled WGS sequence"/>
</dbReference>
<protein>
    <submittedName>
        <fullName evidence="1">Uncharacterized protein</fullName>
    </submittedName>
</protein>
<evidence type="ECO:0000313" key="2">
    <source>
        <dbReference type="Proteomes" id="UP001175228"/>
    </source>
</evidence>
<comment type="caution">
    <text evidence="1">The sequence shown here is derived from an EMBL/GenBank/DDBJ whole genome shotgun (WGS) entry which is preliminary data.</text>
</comment>
<organism evidence="1 2">
    <name type="scientific">Armillaria luteobubalina</name>
    <dbReference type="NCBI Taxonomy" id="153913"/>
    <lineage>
        <taxon>Eukaryota</taxon>
        <taxon>Fungi</taxon>
        <taxon>Dikarya</taxon>
        <taxon>Basidiomycota</taxon>
        <taxon>Agaricomycotina</taxon>
        <taxon>Agaricomycetes</taxon>
        <taxon>Agaricomycetidae</taxon>
        <taxon>Agaricales</taxon>
        <taxon>Marasmiineae</taxon>
        <taxon>Physalacriaceae</taxon>
        <taxon>Armillaria</taxon>
    </lineage>
</organism>
<name>A0AA39QC58_9AGAR</name>
<keyword evidence="2" id="KW-1185">Reference proteome</keyword>
<gene>
    <name evidence="1" type="ORF">EDD18DRAFT_1330233</name>
</gene>
<accession>A0AA39QC58</accession>
<reference evidence="1" key="1">
    <citation type="submission" date="2023-06" db="EMBL/GenBank/DDBJ databases">
        <authorList>
            <consortium name="Lawrence Berkeley National Laboratory"/>
            <person name="Ahrendt S."/>
            <person name="Sahu N."/>
            <person name="Indic B."/>
            <person name="Wong-Bajracharya J."/>
            <person name="Merenyi Z."/>
            <person name="Ke H.-M."/>
            <person name="Monk M."/>
            <person name="Kocsube S."/>
            <person name="Drula E."/>
            <person name="Lipzen A."/>
            <person name="Balint B."/>
            <person name="Henrissat B."/>
            <person name="Andreopoulos B."/>
            <person name="Martin F.M."/>
            <person name="Harder C.B."/>
            <person name="Rigling D."/>
            <person name="Ford K.L."/>
            <person name="Foster G.D."/>
            <person name="Pangilinan J."/>
            <person name="Papanicolaou A."/>
            <person name="Barry K."/>
            <person name="LaButti K."/>
            <person name="Viragh M."/>
            <person name="Koriabine M."/>
            <person name="Yan M."/>
            <person name="Riley R."/>
            <person name="Champramary S."/>
            <person name="Plett K.L."/>
            <person name="Tsai I.J."/>
            <person name="Slot J."/>
            <person name="Sipos G."/>
            <person name="Plett J."/>
            <person name="Nagy L.G."/>
            <person name="Grigoriev I.V."/>
        </authorList>
    </citation>
    <scope>NUCLEOTIDE SEQUENCE</scope>
    <source>
        <strain evidence="1">HWK02</strain>
    </source>
</reference>
<evidence type="ECO:0000313" key="1">
    <source>
        <dbReference type="EMBL" id="KAK0499009.1"/>
    </source>
</evidence>
<dbReference type="AlphaFoldDB" id="A0AA39QC58"/>
<proteinExistence type="predicted"/>
<dbReference type="EMBL" id="JAUEPU010000010">
    <property type="protein sequence ID" value="KAK0499009.1"/>
    <property type="molecule type" value="Genomic_DNA"/>
</dbReference>